<evidence type="ECO:0000256" key="2">
    <source>
        <dbReference type="ARBA" id="ARBA00022475"/>
    </source>
</evidence>
<keyword evidence="5 6" id="KW-0472">Membrane</keyword>
<evidence type="ECO:0000259" key="7">
    <source>
        <dbReference type="Pfam" id="PF01757"/>
    </source>
</evidence>
<feature type="transmembrane region" description="Helical" evidence="6">
    <location>
        <begin position="295"/>
        <end position="312"/>
    </location>
</feature>
<dbReference type="EMBL" id="FMXB01000017">
    <property type="protein sequence ID" value="SDA64875.1"/>
    <property type="molecule type" value="Genomic_DNA"/>
</dbReference>
<dbReference type="RefSeq" id="WP_149732427.1">
    <property type="nucleotide sequence ID" value="NZ_FMXB01000017.1"/>
</dbReference>
<gene>
    <name evidence="8" type="ORF">SAMN02910315_01923</name>
</gene>
<feature type="transmembrane region" description="Helical" evidence="6">
    <location>
        <begin position="204"/>
        <end position="223"/>
    </location>
</feature>
<protein>
    <submittedName>
        <fullName evidence="8">Surface polysaccharide O-acyltransferase, integral membrane enzyme</fullName>
    </submittedName>
</protein>
<dbReference type="PANTHER" id="PTHR40074">
    <property type="entry name" value="O-ACETYLTRANSFERASE WECH"/>
    <property type="match status" value="1"/>
</dbReference>
<feature type="transmembrane region" description="Helical" evidence="6">
    <location>
        <begin position="324"/>
        <end position="344"/>
    </location>
</feature>
<evidence type="ECO:0000256" key="6">
    <source>
        <dbReference type="SAM" id="Phobius"/>
    </source>
</evidence>
<keyword evidence="3 6" id="KW-0812">Transmembrane</keyword>
<keyword evidence="8" id="KW-0808">Transferase</keyword>
<organism evidence="8 9">
    <name type="scientific">Methanobrevibacter millerae</name>
    <dbReference type="NCBI Taxonomy" id="230361"/>
    <lineage>
        <taxon>Archaea</taxon>
        <taxon>Methanobacteriati</taxon>
        <taxon>Methanobacteriota</taxon>
        <taxon>Methanomada group</taxon>
        <taxon>Methanobacteria</taxon>
        <taxon>Methanobacteriales</taxon>
        <taxon>Methanobacteriaceae</taxon>
        <taxon>Methanobrevibacter</taxon>
    </lineage>
</organism>
<name>A0A1G5X5J8_9EURY</name>
<dbReference type="GO" id="GO:0016413">
    <property type="term" value="F:O-acetyltransferase activity"/>
    <property type="evidence" value="ECO:0007669"/>
    <property type="project" value="TreeGrafter"/>
</dbReference>
<dbReference type="PANTHER" id="PTHR40074:SF2">
    <property type="entry name" value="O-ACETYLTRANSFERASE WECH"/>
    <property type="match status" value="1"/>
</dbReference>
<evidence type="ECO:0000313" key="8">
    <source>
        <dbReference type="EMBL" id="SDA64875.1"/>
    </source>
</evidence>
<feature type="transmembrane region" description="Helical" evidence="6">
    <location>
        <begin position="268"/>
        <end position="289"/>
    </location>
</feature>
<dbReference type="GO" id="GO:0005886">
    <property type="term" value="C:plasma membrane"/>
    <property type="evidence" value="ECO:0007669"/>
    <property type="project" value="UniProtKB-SubCell"/>
</dbReference>
<keyword evidence="4 6" id="KW-1133">Transmembrane helix</keyword>
<evidence type="ECO:0000256" key="5">
    <source>
        <dbReference type="ARBA" id="ARBA00023136"/>
    </source>
</evidence>
<evidence type="ECO:0000313" key="9">
    <source>
        <dbReference type="Proteomes" id="UP000323439"/>
    </source>
</evidence>
<feature type="transmembrane region" description="Helical" evidence="6">
    <location>
        <begin position="178"/>
        <end position="197"/>
    </location>
</feature>
<sequence>MEYGGSFPVAVCTFQREKPKNESDASLDSIFAYERWYLLIIDMEKKISMSKNRIEWIDLVRAIAIMTVLYIHATDGIFIISSDAIMNYTIYSRIFNFASLFIGRIGVPFFLMITGYLLLDRAYDDERVRKFWTKNCNGLIIVTVIWAIIYAVSLMLVGANSAQVNVAEAGNLFFSHMWYMPMIIGMYLSMPFVASALKHFDRETIWQATVVFTLLAFLLPFISLLLDMHGIQNVNIQYCLGFSGGIYGIYIILGYLVKKDKFKNISSWIWVLITIVSFAICVLFQYYAFVRGYDFALWYEFPFILTGSFALFELCSRMGEVRAFPLVSFLSKYSFAVFLVHNLFRLPLLPLVVQLPYSEPVKAIVLWILLIILSYIAVVIIYRIPKFGKFILYMR</sequence>
<dbReference type="InterPro" id="IPR002656">
    <property type="entry name" value="Acyl_transf_3_dom"/>
</dbReference>
<feature type="transmembrane region" description="Helical" evidence="6">
    <location>
        <begin position="139"/>
        <end position="158"/>
    </location>
</feature>
<dbReference type="Proteomes" id="UP000323439">
    <property type="component" value="Unassembled WGS sequence"/>
</dbReference>
<dbReference type="Pfam" id="PF01757">
    <property type="entry name" value="Acyl_transf_3"/>
    <property type="match status" value="1"/>
</dbReference>
<feature type="domain" description="Acyltransferase 3" evidence="7">
    <location>
        <begin position="55"/>
        <end position="383"/>
    </location>
</feature>
<feature type="transmembrane region" description="Helical" evidence="6">
    <location>
        <begin position="364"/>
        <end position="385"/>
    </location>
</feature>
<reference evidence="8 9" key="1">
    <citation type="submission" date="2016-10" db="EMBL/GenBank/DDBJ databases">
        <authorList>
            <person name="Varghese N."/>
            <person name="Submissions S."/>
        </authorList>
    </citation>
    <scope>NUCLEOTIDE SEQUENCE [LARGE SCALE GENOMIC DNA]</scope>
    <source>
        <strain evidence="8 9">DSM 16643</strain>
    </source>
</reference>
<feature type="transmembrane region" description="Helical" evidence="6">
    <location>
        <begin position="94"/>
        <end position="119"/>
    </location>
</feature>
<evidence type="ECO:0000256" key="1">
    <source>
        <dbReference type="ARBA" id="ARBA00004651"/>
    </source>
</evidence>
<proteinExistence type="predicted"/>
<keyword evidence="2" id="KW-1003">Cell membrane</keyword>
<comment type="subcellular location">
    <subcellularLocation>
        <location evidence="1">Cell membrane</location>
        <topology evidence="1">Multi-pass membrane protein</topology>
    </subcellularLocation>
</comment>
<accession>A0A1G5X5J8</accession>
<feature type="transmembrane region" description="Helical" evidence="6">
    <location>
        <begin position="59"/>
        <end position="82"/>
    </location>
</feature>
<evidence type="ECO:0000256" key="3">
    <source>
        <dbReference type="ARBA" id="ARBA00022692"/>
    </source>
</evidence>
<keyword evidence="9" id="KW-1185">Reference proteome</keyword>
<dbReference type="OrthoDB" id="77306at2157"/>
<dbReference type="GO" id="GO:0009246">
    <property type="term" value="P:enterobacterial common antigen biosynthetic process"/>
    <property type="evidence" value="ECO:0007669"/>
    <property type="project" value="TreeGrafter"/>
</dbReference>
<feature type="transmembrane region" description="Helical" evidence="6">
    <location>
        <begin position="235"/>
        <end position="256"/>
    </location>
</feature>
<keyword evidence="8" id="KW-0012">Acyltransferase</keyword>
<evidence type="ECO:0000256" key="4">
    <source>
        <dbReference type="ARBA" id="ARBA00022989"/>
    </source>
</evidence>
<dbReference type="AlphaFoldDB" id="A0A1G5X5J8"/>